<dbReference type="Pfam" id="PF03625">
    <property type="entry name" value="DUF302"/>
    <property type="match status" value="2"/>
</dbReference>
<dbReference type="InterPro" id="IPR035923">
    <property type="entry name" value="TT1751-like_sf"/>
</dbReference>
<feature type="signal peptide" evidence="2">
    <location>
        <begin position="1"/>
        <end position="28"/>
    </location>
</feature>
<dbReference type="PANTHER" id="PTHR38342">
    <property type="entry name" value="SLR5037 PROTEIN"/>
    <property type="match status" value="1"/>
</dbReference>
<dbReference type="Gene3D" id="3.30.310.70">
    <property type="entry name" value="TT1751-like domain"/>
    <property type="match status" value="2"/>
</dbReference>
<keyword evidence="5" id="KW-1185">Reference proteome</keyword>
<accession>A0A2N3WJJ1</accession>
<proteinExistence type="predicted"/>
<dbReference type="EMBL" id="PJMY01000003">
    <property type="protein sequence ID" value="PKV94043.1"/>
    <property type="molecule type" value="Genomic_DNA"/>
</dbReference>
<feature type="region of interest" description="Disordered" evidence="1">
    <location>
        <begin position="32"/>
        <end position="54"/>
    </location>
</feature>
<dbReference type="Proteomes" id="UP000233750">
    <property type="component" value="Unassembled WGS sequence"/>
</dbReference>
<dbReference type="SUPFAM" id="SSF103247">
    <property type="entry name" value="TT1751-like"/>
    <property type="match status" value="2"/>
</dbReference>
<protein>
    <submittedName>
        <fullName evidence="4">Uncharacterized protein (DUF302 family)</fullName>
    </submittedName>
</protein>
<comment type="caution">
    <text evidence="4">The sequence shown here is derived from an EMBL/GenBank/DDBJ whole genome shotgun (WGS) entry which is preliminary data.</text>
</comment>
<feature type="domain" description="DUF302" evidence="3">
    <location>
        <begin position="93"/>
        <end position="154"/>
    </location>
</feature>
<evidence type="ECO:0000313" key="4">
    <source>
        <dbReference type="EMBL" id="PKV94043.1"/>
    </source>
</evidence>
<evidence type="ECO:0000313" key="5">
    <source>
        <dbReference type="Proteomes" id="UP000233750"/>
    </source>
</evidence>
<evidence type="ECO:0000259" key="3">
    <source>
        <dbReference type="Pfam" id="PF03625"/>
    </source>
</evidence>
<sequence length="321" mass="32779">MRMTTMGRRSRLLGITAAAVALSVGATACGGGNTGSGSQPTSAPAASSAPVQNPQAAQTSLITVASGKDFQSTVDGLKQAVSANGMMILGDMDQAGALKTTGLQLKGAHSFFVGNPAAGKMFFQQTPAIGAVIPLQMHVWADDTGKTNISYFDPKPLFQAVDPKLADGGQKMSDAAAMIAKAATGGTGQPGTAQDAKFVTVDAKGSFDDTVNALKQAVSANGMMILGDLDQAGALKATGLQLKGAHTFFAGNPSVGKMFFQQAPAIGAVIPLRILVWADNDGKAHVSYFDPNALFQAVNPKLADGGQKMSQAMTMLANAVK</sequence>
<name>A0A2N3WJJ1_9PSEU</name>
<dbReference type="PROSITE" id="PS51257">
    <property type="entry name" value="PROKAR_LIPOPROTEIN"/>
    <property type="match status" value="1"/>
</dbReference>
<reference evidence="4 5" key="1">
    <citation type="submission" date="2017-12" db="EMBL/GenBank/DDBJ databases">
        <title>Sequencing the genomes of 1000 Actinobacteria strains.</title>
        <authorList>
            <person name="Klenk H.-P."/>
        </authorList>
    </citation>
    <scope>NUCLEOTIDE SEQUENCE [LARGE SCALE GENOMIC DNA]</scope>
    <source>
        <strain evidence="4 5">DSM 45165</strain>
    </source>
</reference>
<feature type="domain" description="DUF302" evidence="3">
    <location>
        <begin position="230"/>
        <end position="291"/>
    </location>
</feature>
<keyword evidence="2" id="KW-0732">Signal</keyword>
<feature type="chain" id="PRO_5014820464" evidence="2">
    <location>
        <begin position="29"/>
        <end position="321"/>
    </location>
</feature>
<evidence type="ECO:0000256" key="2">
    <source>
        <dbReference type="SAM" id="SignalP"/>
    </source>
</evidence>
<feature type="compositionally biased region" description="Low complexity" evidence="1">
    <location>
        <begin position="38"/>
        <end position="54"/>
    </location>
</feature>
<dbReference type="CDD" id="cd14797">
    <property type="entry name" value="DUF302"/>
    <property type="match status" value="2"/>
</dbReference>
<gene>
    <name evidence="4" type="ORF">ATK30_4912</name>
</gene>
<dbReference type="PANTHER" id="PTHR38342:SF2">
    <property type="entry name" value="INNER MEMBRANE OR EXPORTED"/>
    <property type="match status" value="1"/>
</dbReference>
<evidence type="ECO:0000256" key="1">
    <source>
        <dbReference type="SAM" id="MobiDB-lite"/>
    </source>
</evidence>
<dbReference type="InterPro" id="IPR005180">
    <property type="entry name" value="DUF302"/>
</dbReference>
<dbReference type="AlphaFoldDB" id="A0A2N3WJJ1"/>
<organism evidence="4 5">
    <name type="scientific">Amycolatopsis echigonensis</name>
    <dbReference type="NCBI Taxonomy" id="2576905"/>
    <lineage>
        <taxon>Bacteria</taxon>
        <taxon>Bacillati</taxon>
        <taxon>Actinomycetota</taxon>
        <taxon>Actinomycetes</taxon>
        <taxon>Pseudonocardiales</taxon>
        <taxon>Pseudonocardiaceae</taxon>
        <taxon>Amycolatopsis</taxon>
    </lineage>
</organism>